<accession>A0AAJ0BSI1</accession>
<dbReference type="PANTHER" id="PTHR13073">
    <property type="entry name" value="BLOC-1 COMPLEX SUBUNIT 1"/>
    <property type="match status" value="1"/>
</dbReference>
<feature type="compositionally biased region" description="Low complexity" evidence="3">
    <location>
        <begin position="8"/>
        <end position="77"/>
    </location>
</feature>
<evidence type="ECO:0000256" key="1">
    <source>
        <dbReference type="ARBA" id="ARBA00007133"/>
    </source>
</evidence>
<feature type="compositionally biased region" description="Low complexity" evidence="3">
    <location>
        <begin position="127"/>
        <end position="142"/>
    </location>
</feature>
<evidence type="ECO:0000313" key="4">
    <source>
        <dbReference type="EMBL" id="KAK1761211.1"/>
    </source>
</evidence>
<gene>
    <name evidence="4" type="ORF">QBC47DRAFT_23850</name>
</gene>
<feature type="region of interest" description="Disordered" evidence="3">
    <location>
        <begin position="1"/>
        <end position="157"/>
    </location>
</feature>
<feature type="region of interest" description="Disordered" evidence="3">
    <location>
        <begin position="253"/>
        <end position="343"/>
    </location>
</feature>
<dbReference type="Pfam" id="PF06320">
    <property type="entry name" value="GCN5L1"/>
    <property type="match status" value="1"/>
</dbReference>
<feature type="compositionally biased region" description="Pro residues" evidence="3">
    <location>
        <begin position="113"/>
        <end position="126"/>
    </location>
</feature>
<comment type="similarity">
    <text evidence="1">Belongs to the BLOC1S1 family.</text>
</comment>
<dbReference type="AlphaFoldDB" id="A0AAJ0BSI1"/>
<evidence type="ECO:0000256" key="3">
    <source>
        <dbReference type="SAM" id="MobiDB-lite"/>
    </source>
</evidence>
<comment type="caution">
    <text evidence="4">The sequence shown here is derived from an EMBL/GenBank/DDBJ whole genome shotgun (WGS) entry which is preliminary data.</text>
</comment>
<dbReference type="EMBL" id="MU839827">
    <property type="protein sequence ID" value="KAK1761211.1"/>
    <property type="molecule type" value="Genomic_DNA"/>
</dbReference>
<dbReference type="InterPro" id="IPR009395">
    <property type="entry name" value="BLOC1S1"/>
</dbReference>
<feature type="compositionally biased region" description="Low complexity" evidence="3">
    <location>
        <begin position="95"/>
        <end position="106"/>
    </location>
</feature>
<dbReference type="Proteomes" id="UP001239445">
    <property type="component" value="Unassembled WGS sequence"/>
</dbReference>
<dbReference type="PANTHER" id="PTHR13073:SF0">
    <property type="entry name" value="BIOGENESIS OF LYSOSOME-RELATED ORGANELLES COMPLEX 1 SUBUNIT 1"/>
    <property type="match status" value="1"/>
</dbReference>
<name>A0AAJ0BSI1_9PEZI</name>
<evidence type="ECO:0000313" key="5">
    <source>
        <dbReference type="Proteomes" id="UP001239445"/>
    </source>
</evidence>
<keyword evidence="5" id="KW-1185">Reference proteome</keyword>
<dbReference type="GO" id="GO:0031083">
    <property type="term" value="C:BLOC-1 complex"/>
    <property type="evidence" value="ECO:0007669"/>
    <property type="project" value="InterPro"/>
</dbReference>
<organism evidence="4 5">
    <name type="scientific">Echria macrotheca</name>
    <dbReference type="NCBI Taxonomy" id="438768"/>
    <lineage>
        <taxon>Eukaryota</taxon>
        <taxon>Fungi</taxon>
        <taxon>Dikarya</taxon>
        <taxon>Ascomycota</taxon>
        <taxon>Pezizomycotina</taxon>
        <taxon>Sordariomycetes</taxon>
        <taxon>Sordariomycetidae</taxon>
        <taxon>Sordariales</taxon>
        <taxon>Schizotheciaceae</taxon>
        <taxon>Echria</taxon>
    </lineage>
</organism>
<protein>
    <recommendedName>
        <fullName evidence="2">Biogenesis of lysosome-related organelles complex 1 subunit 1</fullName>
    </recommendedName>
</protein>
<reference evidence="4" key="1">
    <citation type="submission" date="2023-06" db="EMBL/GenBank/DDBJ databases">
        <title>Genome-scale phylogeny and comparative genomics of the fungal order Sordariales.</title>
        <authorList>
            <consortium name="Lawrence Berkeley National Laboratory"/>
            <person name="Hensen N."/>
            <person name="Bonometti L."/>
            <person name="Westerberg I."/>
            <person name="Brannstrom I.O."/>
            <person name="Guillou S."/>
            <person name="Cros-Aarteil S."/>
            <person name="Calhoun S."/>
            <person name="Haridas S."/>
            <person name="Kuo A."/>
            <person name="Mondo S."/>
            <person name="Pangilinan J."/>
            <person name="Riley R."/>
            <person name="Labutti K."/>
            <person name="Andreopoulos B."/>
            <person name="Lipzen A."/>
            <person name="Chen C."/>
            <person name="Yanf M."/>
            <person name="Daum C."/>
            <person name="Ng V."/>
            <person name="Clum A."/>
            <person name="Steindorff A."/>
            <person name="Ohm R."/>
            <person name="Martin F."/>
            <person name="Silar P."/>
            <person name="Natvig D."/>
            <person name="Lalanne C."/>
            <person name="Gautier V."/>
            <person name="Ament-Velasquez S.L."/>
            <person name="Kruys A."/>
            <person name="Hutchinson M.I."/>
            <person name="Powell A.J."/>
            <person name="Barry K."/>
            <person name="Miller A.N."/>
            <person name="Grigoriev I.V."/>
            <person name="Debuchy R."/>
            <person name="Gladieux P."/>
            <person name="Thoren M.H."/>
            <person name="Johannesson H."/>
        </authorList>
    </citation>
    <scope>NUCLEOTIDE SEQUENCE</scope>
    <source>
        <strain evidence="4">PSN4</strain>
    </source>
</reference>
<dbReference type="GO" id="GO:0016197">
    <property type="term" value="P:endosomal transport"/>
    <property type="evidence" value="ECO:0007669"/>
    <property type="project" value="TreeGrafter"/>
</dbReference>
<evidence type="ECO:0000256" key="2">
    <source>
        <dbReference type="ARBA" id="ARBA00019577"/>
    </source>
</evidence>
<sequence>MFSSLFRSAQPAPASVTTATAAATGSAASTTSKSTSTGSPTPTATNTNTSRSSSSSARPSVSSPGLPSNTSASSVSSPRAHAFPGVIHHAHPHFQSHPQSHIQSHPQSHHPHPGPGPGPGQGPTPRPSTTTTNTSTTTTSTSSPPPPPPVMLPSSQRQIEEARNAVVASIGNMLDRELSGRAAQLHANNAAIERQERDVGRAIDGLRKENDKLARLATEHTRKVKEIGNVQNWAEMLEREFLIIEETLRVVRDGDSEDDDGETGSEWSGSECPEGCECGRDGRKKNGRGGEYDGDGDVVMGEGEMNGKKPILNGNGKGVHKVEEPEMVPLPESPPPEMAYGGV</sequence>
<proteinExistence type="inferred from homology"/>